<proteinExistence type="predicted"/>
<evidence type="ECO:0000259" key="7">
    <source>
        <dbReference type="PROSITE" id="PS50158"/>
    </source>
</evidence>
<dbReference type="SUPFAM" id="SSF57756">
    <property type="entry name" value="Retrovirus zinc finger-like domains"/>
    <property type="match status" value="2"/>
</dbReference>
<dbReference type="InterPro" id="IPR042246">
    <property type="entry name" value="ZCCHC9"/>
</dbReference>
<evidence type="ECO:0000256" key="6">
    <source>
        <dbReference type="SAM" id="MobiDB-lite"/>
    </source>
</evidence>
<evidence type="ECO:0000313" key="8">
    <source>
        <dbReference type="EMBL" id="KAK7869623.1"/>
    </source>
</evidence>
<dbReference type="AlphaFoldDB" id="A0AAN9Z636"/>
<dbReference type="PANTHER" id="PTHR46242">
    <property type="entry name" value="ZINC FINGER CCHC DOMAIN-CONTAINING PROTEIN 9 ZCCHC9"/>
    <property type="match status" value="1"/>
</dbReference>
<dbReference type="InterPro" id="IPR036875">
    <property type="entry name" value="Znf_CCHC_sf"/>
</dbReference>
<keyword evidence="1" id="KW-0479">Metal-binding</keyword>
<keyword evidence="4" id="KW-0862">Zinc</keyword>
<evidence type="ECO:0000256" key="1">
    <source>
        <dbReference type="ARBA" id="ARBA00022723"/>
    </source>
</evidence>
<evidence type="ECO:0000256" key="4">
    <source>
        <dbReference type="ARBA" id="ARBA00022833"/>
    </source>
</evidence>
<feature type="domain" description="CCHC-type" evidence="7">
    <location>
        <begin position="366"/>
        <end position="380"/>
    </location>
</feature>
<name>A0AAN9Z636_9ORTH</name>
<dbReference type="PANTHER" id="PTHR46242:SF1">
    <property type="entry name" value="ZINC FINGER CCHC DOMAIN-CONTAINING PROTEIN 9"/>
    <property type="match status" value="1"/>
</dbReference>
<accession>A0AAN9Z636</accession>
<feature type="compositionally biased region" description="Basic and acidic residues" evidence="6">
    <location>
        <begin position="157"/>
        <end position="171"/>
    </location>
</feature>
<dbReference type="InterPro" id="IPR001878">
    <property type="entry name" value="Znf_CCHC"/>
</dbReference>
<evidence type="ECO:0000256" key="3">
    <source>
        <dbReference type="ARBA" id="ARBA00022771"/>
    </source>
</evidence>
<feature type="domain" description="CCHC-type" evidence="7">
    <location>
        <begin position="275"/>
        <end position="290"/>
    </location>
</feature>
<feature type="compositionally biased region" description="Basic residues" evidence="6">
    <location>
        <begin position="72"/>
        <end position="81"/>
    </location>
</feature>
<dbReference type="FunFam" id="4.10.60.10:FF:000091">
    <property type="entry name" value="Zinc finger CCHC-type-containing 9"/>
    <property type="match status" value="1"/>
</dbReference>
<gene>
    <name evidence="8" type="ORF">R5R35_009994</name>
</gene>
<comment type="caution">
    <text evidence="8">The sequence shown here is derived from an EMBL/GenBank/DDBJ whole genome shotgun (WGS) entry which is preliminary data.</text>
</comment>
<dbReference type="Pfam" id="PF00098">
    <property type="entry name" value="zf-CCHC"/>
    <property type="match status" value="2"/>
</dbReference>
<keyword evidence="9" id="KW-1185">Reference proteome</keyword>
<keyword evidence="3 5" id="KW-0863">Zinc-finger</keyword>
<sequence length="429" mass="49268">MVRYARAKGSKASNEKLPEDATPWQVMKKQMTDAQQPKVEPIRNVNEFLKKKSTDETSADTTWAVFEETKQKKQHKDKKRQLSTEAEPVLKKKKKQKQKGLSENDTSLGDVDGKSSMPQHKKIKKEKSEWMTTAVEEFSEVQKSPKGPKLDSPICEFGKKPSREGKFERNKNFRKFGKKGIDGKPSYKSRKNKQSQDHPRRKPKKETFTIKLGHKEVELRYYDGFPIRVEDWERLTELEQKLREENVPEEQIRATMKLQRRRAEKSLTYERKKVCFVCREPGHLLSECPSVGQAPFGKKKESNLPDSKTAGMCYKCGSLEHTHFECKVVEGATYKFAKCFICGEQGHISRQCPDNPRGLYPKGGGCSECGEVTHFRRDCPTHLKEKQESALTVPTLKQEDALEALDVGSDNTQQIPKTPKKSKKKIVKF</sequence>
<reference evidence="8 9" key="1">
    <citation type="submission" date="2024-03" db="EMBL/GenBank/DDBJ databases">
        <title>The genome assembly and annotation of the cricket Gryllus longicercus Weissman &amp; Gray.</title>
        <authorList>
            <person name="Szrajer S."/>
            <person name="Gray D."/>
            <person name="Ylla G."/>
        </authorList>
    </citation>
    <scope>NUCLEOTIDE SEQUENCE [LARGE SCALE GENOMIC DNA]</scope>
    <source>
        <strain evidence="8">DAG 2021-001</strain>
        <tissue evidence="8">Whole body minus gut</tissue>
    </source>
</reference>
<dbReference type="PROSITE" id="PS50158">
    <property type="entry name" value="ZF_CCHC"/>
    <property type="match status" value="3"/>
</dbReference>
<keyword evidence="2" id="KW-0677">Repeat</keyword>
<evidence type="ECO:0000256" key="2">
    <source>
        <dbReference type="ARBA" id="ARBA00022737"/>
    </source>
</evidence>
<dbReference type="EMBL" id="JAZDUA010000071">
    <property type="protein sequence ID" value="KAK7869623.1"/>
    <property type="molecule type" value="Genomic_DNA"/>
</dbReference>
<dbReference type="Proteomes" id="UP001378592">
    <property type="component" value="Unassembled WGS sequence"/>
</dbReference>
<feature type="compositionally biased region" description="Basic residues" evidence="6">
    <location>
        <begin position="418"/>
        <end position="429"/>
    </location>
</feature>
<dbReference type="Gene3D" id="4.10.60.10">
    <property type="entry name" value="Zinc finger, CCHC-type"/>
    <property type="match status" value="2"/>
</dbReference>
<feature type="region of interest" description="Disordered" evidence="6">
    <location>
        <begin position="1"/>
        <end position="207"/>
    </location>
</feature>
<evidence type="ECO:0000313" key="9">
    <source>
        <dbReference type="Proteomes" id="UP001378592"/>
    </source>
</evidence>
<feature type="domain" description="CCHC-type" evidence="7">
    <location>
        <begin position="338"/>
        <end position="354"/>
    </location>
</feature>
<feature type="region of interest" description="Disordered" evidence="6">
    <location>
        <begin position="404"/>
        <end position="429"/>
    </location>
</feature>
<evidence type="ECO:0000256" key="5">
    <source>
        <dbReference type="PROSITE-ProRule" id="PRU00047"/>
    </source>
</evidence>
<protein>
    <recommendedName>
        <fullName evidence="7">CCHC-type domain-containing protein</fullName>
    </recommendedName>
</protein>
<dbReference type="GO" id="GO:0003676">
    <property type="term" value="F:nucleic acid binding"/>
    <property type="evidence" value="ECO:0007669"/>
    <property type="project" value="InterPro"/>
</dbReference>
<dbReference type="SMART" id="SM00343">
    <property type="entry name" value="ZnF_C2HC"/>
    <property type="match status" value="4"/>
</dbReference>
<dbReference type="GO" id="GO:0008270">
    <property type="term" value="F:zinc ion binding"/>
    <property type="evidence" value="ECO:0007669"/>
    <property type="project" value="UniProtKB-KW"/>
</dbReference>
<feature type="compositionally biased region" description="Basic residues" evidence="6">
    <location>
        <begin position="187"/>
        <end position="204"/>
    </location>
</feature>
<dbReference type="GO" id="GO:0005730">
    <property type="term" value="C:nucleolus"/>
    <property type="evidence" value="ECO:0007669"/>
    <property type="project" value="TreeGrafter"/>
</dbReference>
<organism evidence="8 9">
    <name type="scientific">Gryllus longicercus</name>
    <dbReference type="NCBI Taxonomy" id="2509291"/>
    <lineage>
        <taxon>Eukaryota</taxon>
        <taxon>Metazoa</taxon>
        <taxon>Ecdysozoa</taxon>
        <taxon>Arthropoda</taxon>
        <taxon>Hexapoda</taxon>
        <taxon>Insecta</taxon>
        <taxon>Pterygota</taxon>
        <taxon>Neoptera</taxon>
        <taxon>Polyneoptera</taxon>
        <taxon>Orthoptera</taxon>
        <taxon>Ensifera</taxon>
        <taxon>Gryllidea</taxon>
        <taxon>Grylloidea</taxon>
        <taxon>Gryllidae</taxon>
        <taxon>Gryllinae</taxon>
        <taxon>Gryllus</taxon>
    </lineage>
</organism>